<dbReference type="GO" id="GO:0008942">
    <property type="term" value="F:nitrite reductase [NAD(P)H] activity"/>
    <property type="evidence" value="ECO:0007669"/>
    <property type="project" value="InterPro"/>
</dbReference>
<feature type="domain" description="Rieske-like [2Fe-2S]" evidence="3">
    <location>
        <begin position="8"/>
        <end position="113"/>
    </location>
</feature>
<dbReference type="GO" id="GO:0042128">
    <property type="term" value="P:nitrate assimilation"/>
    <property type="evidence" value="ECO:0007669"/>
    <property type="project" value="UniProtKB-KW"/>
</dbReference>
<keyword evidence="2" id="KW-0534">Nitrate assimilation</keyword>
<dbReference type="PANTHER" id="PTHR40562:SF1">
    <property type="entry name" value="NITRITE REDUCTASE (NADH) SMALL SUBUNIT"/>
    <property type="match status" value="1"/>
</dbReference>
<dbReference type="Gene3D" id="2.102.10.10">
    <property type="entry name" value="Rieske [2Fe-2S] iron-sulphur domain"/>
    <property type="match status" value="1"/>
</dbReference>
<dbReference type="InterPro" id="IPR036922">
    <property type="entry name" value="Rieske_2Fe-2S_sf"/>
</dbReference>
<dbReference type="PANTHER" id="PTHR40562">
    <property type="match status" value="1"/>
</dbReference>
<proteinExistence type="predicted"/>
<dbReference type="OrthoDB" id="516687at2"/>
<comment type="caution">
    <text evidence="4">The sequence shown here is derived from an EMBL/GenBank/DDBJ whole genome shotgun (WGS) entry which is preliminary data.</text>
</comment>
<protein>
    <submittedName>
        <fullName evidence="4">Nitrite reductase small subunit NirD</fullName>
    </submittedName>
</protein>
<dbReference type="GO" id="GO:0051537">
    <property type="term" value="F:2 iron, 2 sulfur cluster binding"/>
    <property type="evidence" value="ECO:0007669"/>
    <property type="project" value="InterPro"/>
</dbReference>
<dbReference type="NCBIfam" id="TIGR02378">
    <property type="entry name" value="nirD_assim_sml"/>
    <property type="match status" value="1"/>
</dbReference>
<dbReference type="InterPro" id="IPR017881">
    <property type="entry name" value="NirD"/>
</dbReference>
<dbReference type="InterPro" id="IPR012748">
    <property type="entry name" value="Rieske-like_NirD"/>
</dbReference>
<reference evidence="4 5" key="1">
    <citation type="submission" date="2019-08" db="EMBL/GenBank/DDBJ databases">
        <title>Parahaliea maris sp. nov., isolated from the surface seawater.</title>
        <authorList>
            <person name="Liu Y."/>
        </authorList>
    </citation>
    <scope>NUCLEOTIDE SEQUENCE [LARGE SCALE GENOMIC DNA]</scope>
    <source>
        <strain evidence="4 5">S2-26</strain>
    </source>
</reference>
<dbReference type="PROSITE" id="PS51300">
    <property type="entry name" value="NIRD"/>
    <property type="match status" value="1"/>
</dbReference>
<dbReference type="EMBL" id="VRYZ01000002">
    <property type="protein sequence ID" value="TXS93639.1"/>
    <property type="molecule type" value="Genomic_DNA"/>
</dbReference>
<accession>A0A5C9A0Q5</accession>
<sequence>MEAVKQDQWEVVCTRSDLVVNSGVCALVNGEQVAIYYLPDTERKVYALGNRDPIGKANVMSRGIVGDLGGKLVVASPLYKQHYALETGACLEEEGVFIPCYDVQLDGDEVHVRAAG</sequence>
<keyword evidence="1" id="KW-0560">Oxidoreductase</keyword>
<gene>
    <name evidence="4" type="primary">nirD</name>
    <name evidence="4" type="ORF">FVW59_06500</name>
</gene>
<name>A0A5C9A0Q5_9GAMM</name>
<evidence type="ECO:0000259" key="3">
    <source>
        <dbReference type="Pfam" id="PF13806"/>
    </source>
</evidence>
<dbReference type="Proteomes" id="UP000321933">
    <property type="component" value="Unassembled WGS sequence"/>
</dbReference>
<organism evidence="4 5">
    <name type="scientific">Parahaliea aestuarii</name>
    <dbReference type="NCBI Taxonomy" id="1852021"/>
    <lineage>
        <taxon>Bacteria</taxon>
        <taxon>Pseudomonadati</taxon>
        <taxon>Pseudomonadota</taxon>
        <taxon>Gammaproteobacteria</taxon>
        <taxon>Cellvibrionales</taxon>
        <taxon>Halieaceae</taxon>
        <taxon>Parahaliea</taxon>
    </lineage>
</organism>
<dbReference type="SUPFAM" id="SSF50022">
    <property type="entry name" value="ISP domain"/>
    <property type="match status" value="1"/>
</dbReference>
<dbReference type="AlphaFoldDB" id="A0A5C9A0Q5"/>
<dbReference type="Pfam" id="PF13806">
    <property type="entry name" value="Rieske_2"/>
    <property type="match status" value="1"/>
</dbReference>
<dbReference type="CDD" id="cd03529">
    <property type="entry name" value="Rieske_NirD"/>
    <property type="match status" value="1"/>
</dbReference>
<evidence type="ECO:0000256" key="2">
    <source>
        <dbReference type="ARBA" id="ARBA00023063"/>
    </source>
</evidence>
<evidence type="ECO:0000313" key="4">
    <source>
        <dbReference type="EMBL" id="TXS93639.1"/>
    </source>
</evidence>
<keyword evidence="5" id="KW-1185">Reference proteome</keyword>
<evidence type="ECO:0000256" key="1">
    <source>
        <dbReference type="ARBA" id="ARBA00023002"/>
    </source>
</evidence>
<evidence type="ECO:0000313" key="5">
    <source>
        <dbReference type="Proteomes" id="UP000321933"/>
    </source>
</evidence>